<feature type="chain" id="PRO_5040389888" description="feruloyl esterase" evidence="10">
    <location>
        <begin position="22"/>
        <end position="305"/>
    </location>
</feature>
<sequence length="305" mass="32293">MLARAYVLACSLALCWQGAVAAPVSRQAVQASPGCGTSHSFIGQSREFSFESSGGTRTYRIHLPSNYDINAPRPLLIAYHGSGGNPASFEAETNFADESINPDMITVFPAGINGNWQGPTYATPGVSDKVFTTDLVNRIKANYCVDESRVYAAGNSNGGGFVGTLACSPGHGGQFAAFAPVAAALYTDVNGDERCTPARSPLPVLETHGTSDPTIPYNGGNGRGGPLPAIPEWLGRWAQRDQCTTSTTKDLGNGVTDQSWTCAGIPGLLRHIKIEGHDHSYPGAGNDQIYITPVILDFLRAQYKP</sequence>
<protein>
    <recommendedName>
        <fullName evidence="2">feruloyl esterase</fullName>
        <ecNumber evidence="2">3.1.1.73</ecNumber>
    </recommendedName>
</protein>
<evidence type="ECO:0000256" key="5">
    <source>
        <dbReference type="ARBA" id="ARBA00022729"/>
    </source>
</evidence>
<dbReference type="EMBL" id="MU251271">
    <property type="protein sequence ID" value="KAG9250968.1"/>
    <property type="molecule type" value="Genomic_DNA"/>
</dbReference>
<evidence type="ECO:0000256" key="9">
    <source>
        <dbReference type="ARBA" id="ARBA00034075"/>
    </source>
</evidence>
<accession>A0A9P7ZGD4</accession>
<dbReference type="GO" id="GO:0005576">
    <property type="term" value="C:extracellular region"/>
    <property type="evidence" value="ECO:0007669"/>
    <property type="project" value="UniProtKB-SubCell"/>
</dbReference>
<dbReference type="SUPFAM" id="SSF53474">
    <property type="entry name" value="alpha/beta-Hydrolases"/>
    <property type="match status" value="1"/>
</dbReference>
<dbReference type="AlphaFoldDB" id="A0A9P7ZGD4"/>
<proteinExistence type="predicted"/>
<dbReference type="Gene3D" id="3.40.50.1820">
    <property type="entry name" value="alpha/beta hydrolase"/>
    <property type="match status" value="1"/>
</dbReference>
<dbReference type="RefSeq" id="XP_046114892.1">
    <property type="nucleotide sequence ID" value="XM_046259080.1"/>
</dbReference>
<dbReference type="OrthoDB" id="424610at2759"/>
<evidence type="ECO:0000256" key="7">
    <source>
        <dbReference type="ARBA" id="ARBA00023277"/>
    </source>
</evidence>
<evidence type="ECO:0000313" key="12">
    <source>
        <dbReference type="Proteomes" id="UP000887229"/>
    </source>
</evidence>
<dbReference type="PANTHER" id="PTHR38050:SF2">
    <property type="entry name" value="FERULOYL ESTERASE C-RELATED"/>
    <property type="match status" value="1"/>
</dbReference>
<evidence type="ECO:0000256" key="6">
    <source>
        <dbReference type="ARBA" id="ARBA00022801"/>
    </source>
</evidence>
<comment type="catalytic activity">
    <reaction evidence="9">
        <text>feruloyl-polysaccharide + H2O = ferulate + polysaccharide.</text>
        <dbReference type="EC" id="3.1.1.73"/>
    </reaction>
</comment>
<evidence type="ECO:0000313" key="11">
    <source>
        <dbReference type="EMBL" id="KAG9250968.1"/>
    </source>
</evidence>
<gene>
    <name evidence="11" type="ORF">F5Z01DRAFT_328345</name>
</gene>
<dbReference type="GeneID" id="70289983"/>
<keyword evidence="6" id="KW-0378">Hydrolase</keyword>
<dbReference type="InterPro" id="IPR000801">
    <property type="entry name" value="Esterase-like"/>
</dbReference>
<keyword evidence="8" id="KW-0624">Polysaccharide degradation</keyword>
<keyword evidence="5 10" id="KW-0732">Signal</keyword>
<keyword evidence="3" id="KW-0964">Secreted</keyword>
<feature type="signal peptide" evidence="10">
    <location>
        <begin position="1"/>
        <end position="21"/>
    </location>
</feature>
<evidence type="ECO:0000256" key="3">
    <source>
        <dbReference type="ARBA" id="ARBA00022525"/>
    </source>
</evidence>
<keyword evidence="4" id="KW-0858">Xylan degradation</keyword>
<dbReference type="Proteomes" id="UP000887229">
    <property type="component" value="Unassembled WGS sequence"/>
</dbReference>
<keyword evidence="12" id="KW-1185">Reference proteome</keyword>
<dbReference type="Pfam" id="PF00756">
    <property type="entry name" value="Esterase"/>
    <property type="match status" value="1"/>
</dbReference>
<evidence type="ECO:0000256" key="8">
    <source>
        <dbReference type="ARBA" id="ARBA00023326"/>
    </source>
</evidence>
<evidence type="ECO:0000256" key="4">
    <source>
        <dbReference type="ARBA" id="ARBA00022651"/>
    </source>
</evidence>
<dbReference type="PANTHER" id="PTHR38050">
    <property type="match status" value="1"/>
</dbReference>
<dbReference type="EC" id="3.1.1.73" evidence="2"/>
<evidence type="ECO:0000256" key="10">
    <source>
        <dbReference type="SAM" id="SignalP"/>
    </source>
</evidence>
<dbReference type="InterPro" id="IPR029058">
    <property type="entry name" value="AB_hydrolase_fold"/>
</dbReference>
<comment type="caution">
    <text evidence="11">The sequence shown here is derived from an EMBL/GenBank/DDBJ whole genome shotgun (WGS) entry which is preliminary data.</text>
</comment>
<reference evidence="11" key="1">
    <citation type="journal article" date="2021" name="IMA Fungus">
        <title>Genomic characterization of three marine fungi, including Emericellopsis atlantica sp. nov. with signatures of a generalist lifestyle and marine biomass degradation.</title>
        <authorList>
            <person name="Hagestad O.C."/>
            <person name="Hou L."/>
            <person name="Andersen J.H."/>
            <person name="Hansen E.H."/>
            <person name="Altermark B."/>
            <person name="Li C."/>
            <person name="Kuhnert E."/>
            <person name="Cox R.J."/>
            <person name="Crous P.W."/>
            <person name="Spatafora J.W."/>
            <person name="Lail K."/>
            <person name="Amirebrahimi M."/>
            <person name="Lipzen A."/>
            <person name="Pangilinan J."/>
            <person name="Andreopoulos W."/>
            <person name="Hayes R.D."/>
            <person name="Ng V."/>
            <person name="Grigoriev I.V."/>
            <person name="Jackson S.A."/>
            <person name="Sutton T.D.S."/>
            <person name="Dobson A.D.W."/>
            <person name="Rama T."/>
        </authorList>
    </citation>
    <scope>NUCLEOTIDE SEQUENCE</scope>
    <source>
        <strain evidence="11">TS7</strain>
    </source>
</reference>
<keyword evidence="7" id="KW-0119">Carbohydrate metabolism</keyword>
<name>A0A9P7ZGD4_9HYPO</name>
<dbReference type="InterPro" id="IPR043595">
    <property type="entry name" value="FaeB/C/D"/>
</dbReference>
<organism evidence="11 12">
    <name type="scientific">Emericellopsis atlantica</name>
    <dbReference type="NCBI Taxonomy" id="2614577"/>
    <lineage>
        <taxon>Eukaryota</taxon>
        <taxon>Fungi</taxon>
        <taxon>Dikarya</taxon>
        <taxon>Ascomycota</taxon>
        <taxon>Pezizomycotina</taxon>
        <taxon>Sordariomycetes</taxon>
        <taxon>Hypocreomycetidae</taxon>
        <taxon>Hypocreales</taxon>
        <taxon>Bionectriaceae</taxon>
        <taxon>Emericellopsis</taxon>
    </lineage>
</organism>
<dbReference type="GO" id="GO:0045493">
    <property type="term" value="P:xylan catabolic process"/>
    <property type="evidence" value="ECO:0007669"/>
    <property type="project" value="UniProtKB-KW"/>
</dbReference>
<comment type="subcellular location">
    <subcellularLocation>
        <location evidence="1">Secreted</location>
    </subcellularLocation>
</comment>
<evidence type="ECO:0000256" key="2">
    <source>
        <dbReference type="ARBA" id="ARBA00013091"/>
    </source>
</evidence>
<evidence type="ECO:0000256" key="1">
    <source>
        <dbReference type="ARBA" id="ARBA00004613"/>
    </source>
</evidence>
<dbReference type="GO" id="GO:0030600">
    <property type="term" value="F:feruloyl esterase activity"/>
    <property type="evidence" value="ECO:0007669"/>
    <property type="project" value="UniProtKB-EC"/>
</dbReference>